<dbReference type="Proteomes" id="UP000053477">
    <property type="component" value="Unassembled WGS sequence"/>
</dbReference>
<proteinExistence type="inferred from homology"/>
<dbReference type="STRING" id="27342.A0A0H2SBU6"/>
<evidence type="ECO:0000256" key="2">
    <source>
        <dbReference type="ARBA" id="ARBA00022645"/>
    </source>
</evidence>
<name>A0A0H2SBU6_9AGAM</name>
<sequence>MVLRTQVRIPQSEHLVPSFQVDSERRSPFSKGSENEARHYALQTPRLGQDDYNQTLHLSSLSSQNGFISLSNPRFPAHQVRIKKTNFCDPTVNVYTGYLDVDYGAKHMFFYFFESRRDPDNDDVLMWINGGPGCSSSMGLLMELGPCNIDMSNSSANGTLWNPYGWNNEANVFFLDQPVGVGFSYADFGETIDNTLDAAKNVHAFITIFFETFDQFKGRPLHLSGESYGGHYLPIFASEIVDQNTLARDAGLPTLNLASVLIGNGITDISTLYPGRFEVECGTASLEVPFQSITNCVRMRQALPRCQNAMKKSCVDAFDLMNCRAAVDFCDSQLGSAYHASGRNVYDISKMCLGDQLCYLEIPVIADYLNSPDVRELLGVESPNNFSACSNSVGRGFNAHLDKYVTPTQHYVAELLERGVRMLIYAGTYDWQCNWVANKLWIEKLDWTGREAFSETRNEWDTWSVNNKTVGITKSTGPLTFATIAGAGHMMNYVPHDKPAEAFEMVSRWLAKKPL</sequence>
<organism evidence="8 9">
    <name type="scientific">Schizopora paradoxa</name>
    <dbReference type="NCBI Taxonomy" id="27342"/>
    <lineage>
        <taxon>Eukaryota</taxon>
        <taxon>Fungi</taxon>
        <taxon>Dikarya</taxon>
        <taxon>Basidiomycota</taxon>
        <taxon>Agaricomycotina</taxon>
        <taxon>Agaricomycetes</taxon>
        <taxon>Hymenochaetales</taxon>
        <taxon>Schizoporaceae</taxon>
        <taxon>Schizopora</taxon>
    </lineage>
</organism>
<evidence type="ECO:0000313" key="9">
    <source>
        <dbReference type="Proteomes" id="UP000053477"/>
    </source>
</evidence>
<dbReference type="InterPro" id="IPR029058">
    <property type="entry name" value="AB_hydrolase_fold"/>
</dbReference>
<dbReference type="PROSITE" id="PS00131">
    <property type="entry name" value="CARBOXYPEPT_SER_SER"/>
    <property type="match status" value="1"/>
</dbReference>
<reference evidence="8 9" key="1">
    <citation type="submission" date="2015-04" db="EMBL/GenBank/DDBJ databases">
        <title>Complete genome sequence of Schizopora paradoxa KUC8140, a cosmopolitan wood degrader in East Asia.</title>
        <authorList>
            <consortium name="DOE Joint Genome Institute"/>
            <person name="Min B."/>
            <person name="Park H."/>
            <person name="Jang Y."/>
            <person name="Kim J.-J."/>
            <person name="Kim K.H."/>
            <person name="Pangilinan J."/>
            <person name="Lipzen A."/>
            <person name="Riley R."/>
            <person name="Grigoriev I.V."/>
            <person name="Spatafora J.W."/>
            <person name="Choi I.-G."/>
        </authorList>
    </citation>
    <scope>NUCLEOTIDE SEQUENCE [LARGE SCALE GENOMIC DNA]</scope>
    <source>
        <strain evidence="8 9">KUC8140</strain>
    </source>
</reference>
<evidence type="ECO:0000256" key="6">
    <source>
        <dbReference type="ARBA" id="ARBA00023180"/>
    </source>
</evidence>
<dbReference type="Gene3D" id="3.40.50.1820">
    <property type="entry name" value="alpha/beta hydrolase"/>
    <property type="match status" value="1"/>
</dbReference>
<keyword evidence="4" id="KW-0732">Signal</keyword>
<comment type="similarity">
    <text evidence="1 7">Belongs to the peptidase S10 family.</text>
</comment>
<keyword evidence="2 7" id="KW-0121">Carboxypeptidase</keyword>
<evidence type="ECO:0000313" key="8">
    <source>
        <dbReference type="EMBL" id="KLO14376.1"/>
    </source>
</evidence>
<dbReference type="InterPro" id="IPR001563">
    <property type="entry name" value="Peptidase_S10"/>
</dbReference>
<dbReference type="Gene3D" id="1.10.287.410">
    <property type="match status" value="1"/>
</dbReference>
<evidence type="ECO:0000256" key="7">
    <source>
        <dbReference type="RuleBase" id="RU361156"/>
    </source>
</evidence>
<accession>A0A0H2SBU6</accession>
<keyword evidence="9" id="KW-1185">Reference proteome</keyword>
<dbReference type="PRINTS" id="PR00724">
    <property type="entry name" value="CRBOXYPTASEC"/>
</dbReference>
<dbReference type="EC" id="3.4.16.-" evidence="7"/>
<dbReference type="GO" id="GO:0000324">
    <property type="term" value="C:fungal-type vacuole"/>
    <property type="evidence" value="ECO:0007669"/>
    <property type="project" value="TreeGrafter"/>
</dbReference>
<evidence type="ECO:0000256" key="3">
    <source>
        <dbReference type="ARBA" id="ARBA00022670"/>
    </source>
</evidence>
<dbReference type="PANTHER" id="PTHR11802">
    <property type="entry name" value="SERINE PROTEASE FAMILY S10 SERINE CARBOXYPEPTIDASE"/>
    <property type="match status" value="1"/>
</dbReference>
<keyword evidence="6" id="KW-0325">Glycoprotein</keyword>
<dbReference type="OrthoDB" id="443318at2759"/>
<dbReference type="InParanoid" id="A0A0H2SBU6"/>
<dbReference type="GO" id="GO:0004185">
    <property type="term" value="F:serine-type carboxypeptidase activity"/>
    <property type="evidence" value="ECO:0007669"/>
    <property type="project" value="UniProtKB-UniRule"/>
</dbReference>
<keyword evidence="3 7" id="KW-0645">Protease</keyword>
<evidence type="ECO:0000256" key="1">
    <source>
        <dbReference type="ARBA" id="ARBA00009431"/>
    </source>
</evidence>
<dbReference type="EMBL" id="KQ085944">
    <property type="protein sequence ID" value="KLO14376.1"/>
    <property type="molecule type" value="Genomic_DNA"/>
</dbReference>
<dbReference type="GO" id="GO:0006508">
    <property type="term" value="P:proteolysis"/>
    <property type="evidence" value="ECO:0007669"/>
    <property type="project" value="UniProtKB-KW"/>
</dbReference>
<gene>
    <name evidence="8" type="ORF">SCHPADRAFT_914899</name>
</gene>
<keyword evidence="5 7" id="KW-0378">Hydrolase</keyword>
<evidence type="ECO:0000256" key="5">
    <source>
        <dbReference type="ARBA" id="ARBA00022801"/>
    </source>
</evidence>
<dbReference type="Pfam" id="PF00450">
    <property type="entry name" value="Peptidase_S10"/>
    <property type="match status" value="1"/>
</dbReference>
<dbReference type="SUPFAM" id="SSF53474">
    <property type="entry name" value="alpha/beta-Hydrolases"/>
    <property type="match status" value="1"/>
</dbReference>
<dbReference type="AlphaFoldDB" id="A0A0H2SBU6"/>
<dbReference type="PANTHER" id="PTHR11802:SF113">
    <property type="entry name" value="SERINE CARBOXYPEPTIDASE CTSA-4.1"/>
    <property type="match status" value="1"/>
</dbReference>
<protein>
    <recommendedName>
        <fullName evidence="7">Carboxypeptidase</fullName>
        <ecNumber evidence="7">3.4.16.-</ecNumber>
    </recommendedName>
</protein>
<evidence type="ECO:0000256" key="4">
    <source>
        <dbReference type="ARBA" id="ARBA00022729"/>
    </source>
</evidence>
<dbReference type="InterPro" id="IPR018202">
    <property type="entry name" value="Ser_caboxypep_ser_AS"/>
</dbReference>